<dbReference type="EMBL" id="LGAP01000026">
    <property type="protein sequence ID" value="KOF14445.1"/>
    <property type="molecule type" value="Genomic_DNA"/>
</dbReference>
<reference evidence="2" key="1">
    <citation type="submission" date="2015-07" db="EMBL/GenBank/DDBJ databases">
        <title>Whole genome sequence of an Ensifer adhaerens strain isolated from a cave pool in the Wind Cave National Park.</title>
        <authorList>
            <person name="Eng W.W.H."/>
            <person name="Gan H.M."/>
            <person name="Barton H.A."/>
            <person name="Savka M.A."/>
        </authorList>
    </citation>
    <scope>NUCLEOTIDE SEQUENCE [LARGE SCALE GENOMIC DNA]</scope>
    <source>
        <strain evidence="2">SD006</strain>
    </source>
</reference>
<evidence type="ECO:0000313" key="2">
    <source>
        <dbReference type="Proteomes" id="UP000037425"/>
    </source>
</evidence>
<dbReference type="Proteomes" id="UP000037425">
    <property type="component" value="Unassembled WGS sequence"/>
</dbReference>
<comment type="caution">
    <text evidence="1">The sequence shown here is derived from an EMBL/GenBank/DDBJ whole genome shotgun (WGS) entry which is preliminary data.</text>
</comment>
<gene>
    <name evidence="1" type="ORF">AC244_26735</name>
</gene>
<dbReference type="AlphaFoldDB" id="A0A0L8BIP0"/>
<name>A0A0L8BIP0_ENSAD</name>
<sequence length="127" mass="13387">MSGSKTRNLWYLTGGSPLCIVCRQGGDGQSATSGLPTIRSSWARISSLAGGVSEAPIWRMSVAVLTSQPGERPNPSMMATLALKSNSLARPLDQKMRVSSTRASRSKARASNMLAMMLGVLTVSVST</sequence>
<proteinExistence type="predicted"/>
<evidence type="ECO:0000313" key="1">
    <source>
        <dbReference type="EMBL" id="KOF14445.1"/>
    </source>
</evidence>
<organism evidence="1 2">
    <name type="scientific">Ensifer adhaerens</name>
    <name type="common">Sinorhizobium morelense</name>
    <dbReference type="NCBI Taxonomy" id="106592"/>
    <lineage>
        <taxon>Bacteria</taxon>
        <taxon>Pseudomonadati</taxon>
        <taxon>Pseudomonadota</taxon>
        <taxon>Alphaproteobacteria</taxon>
        <taxon>Hyphomicrobiales</taxon>
        <taxon>Rhizobiaceae</taxon>
        <taxon>Sinorhizobium/Ensifer group</taxon>
        <taxon>Ensifer</taxon>
    </lineage>
</organism>
<protein>
    <submittedName>
        <fullName evidence="1">Uncharacterized protein</fullName>
    </submittedName>
</protein>
<dbReference type="PATRIC" id="fig|106592.7.peg.4135"/>
<accession>A0A0L8BIP0</accession>